<evidence type="ECO:0000313" key="2">
    <source>
        <dbReference type="EMBL" id="MBW6410623.1"/>
    </source>
</evidence>
<dbReference type="PANTHER" id="PTHR43415:SF3">
    <property type="entry name" value="GNAT-FAMILY ACETYLTRANSFERASE"/>
    <property type="match status" value="1"/>
</dbReference>
<name>A0ABS7ARE9_9CLOT</name>
<dbReference type="SUPFAM" id="SSF55729">
    <property type="entry name" value="Acyl-CoA N-acyltransferases (Nat)"/>
    <property type="match status" value="1"/>
</dbReference>
<dbReference type="Proteomes" id="UP001519921">
    <property type="component" value="Unassembled WGS sequence"/>
</dbReference>
<dbReference type="CDD" id="cd04301">
    <property type="entry name" value="NAT_SF"/>
    <property type="match status" value="1"/>
</dbReference>
<dbReference type="InterPro" id="IPR000182">
    <property type="entry name" value="GNAT_dom"/>
</dbReference>
<keyword evidence="3" id="KW-1185">Reference proteome</keyword>
<sequence>MKLKAKELIEEHAKQISKWKYCNEYAVYNLPNWENMIKENYALCDKLKRKQFTSYINNQNEIIGFINLHPEENFVFFGIGINPKYCNKGLGKEITKLALNQCKSKFPNRPVVLKVRTWNKRAINCYKSQGFEFIKTKHKDTYMSTEDFYLMKHLNKIT</sequence>
<keyword evidence="2" id="KW-0808">Transferase</keyword>
<reference evidence="2 3" key="1">
    <citation type="submission" date="2021-07" db="EMBL/GenBank/DDBJ databases">
        <title>Clostridium weizhouense sp. nov., an anaerobic bacterium isolated from activated sludge of Petroleum wastewater.</title>
        <authorList>
            <person name="Li Q."/>
        </authorList>
    </citation>
    <scope>NUCLEOTIDE SEQUENCE [LARGE SCALE GENOMIC DNA]</scope>
    <source>
        <strain evidence="2 3">YB-6</strain>
    </source>
</reference>
<comment type="caution">
    <text evidence="2">The sequence shown here is derived from an EMBL/GenBank/DDBJ whole genome shotgun (WGS) entry which is preliminary data.</text>
</comment>
<dbReference type="GO" id="GO:0016746">
    <property type="term" value="F:acyltransferase activity"/>
    <property type="evidence" value="ECO:0007669"/>
    <property type="project" value="UniProtKB-KW"/>
</dbReference>
<evidence type="ECO:0000259" key="1">
    <source>
        <dbReference type="PROSITE" id="PS51186"/>
    </source>
</evidence>
<dbReference type="PANTHER" id="PTHR43415">
    <property type="entry name" value="SPERMIDINE N(1)-ACETYLTRANSFERASE"/>
    <property type="match status" value="1"/>
</dbReference>
<evidence type="ECO:0000313" key="3">
    <source>
        <dbReference type="Proteomes" id="UP001519921"/>
    </source>
</evidence>
<protein>
    <submittedName>
        <fullName evidence="2">GNAT family N-acetyltransferase</fullName>
        <ecNumber evidence="2">2.3.1.-</ecNumber>
    </submittedName>
</protein>
<dbReference type="EMBL" id="JAHXPT010000008">
    <property type="protein sequence ID" value="MBW6410623.1"/>
    <property type="molecule type" value="Genomic_DNA"/>
</dbReference>
<dbReference type="EC" id="2.3.1.-" evidence="2"/>
<accession>A0ABS7ARE9</accession>
<dbReference type="Gene3D" id="3.40.630.30">
    <property type="match status" value="1"/>
</dbReference>
<keyword evidence="2" id="KW-0012">Acyltransferase</keyword>
<dbReference type="InterPro" id="IPR016181">
    <property type="entry name" value="Acyl_CoA_acyltransferase"/>
</dbReference>
<proteinExistence type="predicted"/>
<feature type="domain" description="N-acetyltransferase" evidence="1">
    <location>
        <begin position="3"/>
        <end position="156"/>
    </location>
</feature>
<dbReference type="Pfam" id="PF00583">
    <property type="entry name" value="Acetyltransf_1"/>
    <property type="match status" value="1"/>
</dbReference>
<organism evidence="2 3">
    <name type="scientific">Clostridium weizhouense</name>
    <dbReference type="NCBI Taxonomy" id="2859781"/>
    <lineage>
        <taxon>Bacteria</taxon>
        <taxon>Bacillati</taxon>
        <taxon>Bacillota</taxon>
        <taxon>Clostridia</taxon>
        <taxon>Eubacteriales</taxon>
        <taxon>Clostridiaceae</taxon>
        <taxon>Clostridium</taxon>
    </lineage>
</organism>
<dbReference type="PROSITE" id="PS51186">
    <property type="entry name" value="GNAT"/>
    <property type="match status" value="1"/>
</dbReference>
<gene>
    <name evidence="2" type="ORF">KYD98_11000</name>
</gene>